<dbReference type="Gene3D" id="3.40.630.30">
    <property type="match status" value="1"/>
</dbReference>
<dbReference type="RefSeq" id="WP_157287814.1">
    <property type="nucleotide sequence ID" value="NZ_CP014504.1"/>
</dbReference>
<dbReference type="InterPro" id="IPR000182">
    <property type="entry name" value="GNAT_dom"/>
</dbReference>
<dbReference type="GO" id="GO:0016747">
    <property type="term" value="F:acyltransferase activity, transferring groups other than amino-acyl groups"/>
    <property type="evidence" value="ECO:0007669"/>
    <property type="project" value="InterPro"/>
</dbReference>
<dbReference type="Gene3D" id="1.10.10.10">
    <property type="entry name" value="Winged helix-like DNA-binding domain superfamily/Winged helix DNA-binding domain"/>
    <property type="match status" value="1"/>
</dbReference>
<evidence type="ECO:0000256" key="1">
    <source>
        <dbReference type="ARBA" id="ARBA00023015"/>
    </source>
</evidence>
<dbReference type="GO" id="GO:0003677">
    <property type="term" value="F:DNA binding"/>
    <property type="evidence" value="ECO:0007669"/>
    <property type="project" value="UniProtKB-KW"/>
</dbReference>
<dbReference type="EMBL" id="CP014504">
    <property type="protein sequence ID" value="AMP98843.1"/>
    <property type="molecule type" value="Genomic_DNA"/>
</dbReference>
<dbReference type="AlphaFoldDB" id="A0A127VBX5"/>
<evidence type="ECO:0000313" key="6">
    <source>
        <dbReference type="Proteomes" id="UP000071561"/>
    </source>
</evidence>
<dbReference type="InterPro" id="IPR036390">
    <property type="entry name" value="WH_DNA-bd_sf"/>
</dbReference>
<gene>
    <name evidence="5" type="ORF">AY601_1936</name>
</gene>
<evidence type="ECO:0000256" key="2">
    <source>
        <dbReference type="ARBA" id="ARBA00023125"/>
    </source>
</evidence>
<keyword evidence="3" id="KW-0804">Transcription</keyword>
<keyword evidence="1" id="KW-0805">Transcription regulation</keyword>
<dbReference type="PROSITE" id="PS51186">
    <property type="entry name" value="GNAT"/>
    <property type="match status" value="1"/>
</dbReference>
<dbReference type="SUPFAM" id="SSF46785">
    <property type="entry name" value="Winged helix' DNA-binding domain"/>
    <property type="match status" value="1"/>
</dbReference>
<evidence type="ECO:0000256" key="3">
    <source>
        <dbReference type="ARBA" id="ARBA00023163"/>
    </source>
</evidence>
<dbReference type="PANTHER" id="PTHR33164">
    <property type="entry name" value="TRANSCRIPTIONAL REGULATOR, MARR FAMILY"/>
    <property type="match status" value="1"/>
</dbReference>
<accession>A0A127VBX5</accession>
<dbReference type="InterPro" id="IPR036388">
    <property type="entry name" value="WH-like_DNA-bd_sf"/>
</dbReference>
<keyword evidence="6" id="KW-1185">Reference proteome</keyword>
<proteinExistence type="predicted"/>
<dbReference type="CDD" id="cd04301">
    <property type="entry name" value="NAT_SF"/>
    <property type="match status" value="1"/>
</dbReference>
<dbReference type="PATRIC" id="fig|188932.3.peg.2026"/>
<dbReference type="KEGG" id="pcm:AY601_1936"/>
<dbReference type="GO" id="GO:0003700">
    <property type="term" value="F:DNA-binding transcription factor activity"/>
    <property type="evidence" value="ECO:0007669"/>
    <property type="project" value="InterPro"/>
</dbReference>
<dbReference type="InterPro" id="IPR000835">
    <property type="entry name" value="HTH_MarR-typ"/>
</dbReference>
<dbReference type="OrthoDB" id="759747at2"/>
<dbReference type="InterPro" id="IPR016181">
    <property type="entry name" value="Acyl_CoA_acyltransferase"/>
</dbReference>
<dbReference type="SMART" id="SM00347">
    <property type="entry name" value="HTH_MARR"/>
    <property type="match status" value="1"/>
</dbReference>
<feature type="domain" description="N-acetyltransferase" evidence="4">
    <location>
        <begin position="180"/>
        <end position="313"/>
    </location>
</feature>
<evidence type="ECO:0000259" key="4">
    <source>
        <dbReference type="PROSITE" id="PS51186"/>
    </source>
</evidence>
<dbReference type="Pfam" id="PF13673">
    <property type="entry name" value="Acetyltransf_10"/>
    <property type="match status" value="1"/>
</dbReference>
<protein>
    <submittedName>
        <fullName evidence="5">MarR family transcriptional regulator</fullName>
    </submittedName>
</protein>
<reference evidence="5 6" key="1">
    <citation type="submission" date="2016-03" db="EMBL/GenBank/DDBJ databases">
        <title>Complete genome sequence of Pedobacter cryoconitis PAMC 27485.</title>
        <authorList>
            <person name="Lee J."/>
            <person name="Kim O.-S."/>
        </authorList>
    </citation>
    <scope>NUCLEOTIDE SEQUENCE [LARGE SCALE GENOMIC DNA]</scope>
    <source>
        <strain evidence="5 6">PAMC 27485</strain>
    </source>
</reference>
<dbReference type="PANTHER" id="PTHR33164:SF64">
    <property type="entry name" value="TRANSCRIPTIONAL REGULATOR SLYA"/>
    <property type="match status" value="1"/>
</dbReference>
<organism evidence="5 6">
    <name type="scientific">Pedobacter cryoconitis</name>
    <dbReference type="NCBI Taxonomy" id="188932"/>
    <lineage>
        <taxon>Bacteria</taxon>
        <taxon>Pseudomonadati</taxon>
        <taxon>Bacteroidota</taxon>
        <taxon>Sphingobacteriia</taxon>
        <taxon>Sphingobacteriales</taxon>
        <taxon>Sphingobacteriaceae</taxon>
        <taxon>Pedobacter</taxon>
    </lineage>
</organism>
<dbReference type="GO" id="GO:0006950">
    <property type="term" value="P:response to stress"/>
    <property type="evidence" value="ECO:0007669"/>
    <property type="project" value="TreeGrafter"/>
</dbReference>
<dbReference type="Proteomes" id="UP000071561">
    <property type="component" value="Chromosome"/>
</dbReference>
<keyword evidence="2" id="KW-0238">DNA-binding</keyword>
<dbReference type="SUPFAM" id="SSF55729">
    <property type="entry name" value="Acyl-CoA N-acyltransferases (Nat)"/>
    <property type="match status" value="1"/>
</dbReference>
<dbReference type="InterPro" id="IPR039422">
    <property type="entry name" value="MarR/SlyA-like"/>
</dbReference>
<sequence length="313" mass="34880">MMANKEVVNLIDESGILAISTRLQRLSEQFRKDGLLLYKAFGIEFEPKWFPVIYTLQFKSPLSILELAAEIGYAHPSTISLLKELEQQKLISSLRDKTDERKRLIILTGKAWELIEQMKPVWDVMVKVLSEITGNENNLLKALNESEEQLRKMGFLERAMVLVAQLKAVKVELGAEPLELEVQLVETAAGLKTSGAILKSVLREMDGDQLFTVSADVQSSHFLATVNDLPAGTCSYHKTKTGNKIEGLAILEQYRGMGVGKALIKAITAAQAGGFYVHSPLALVTWFEKTGFLKKGKQLEEKGGLYYKMVFNA</sequence>
<name>A0A127VBX5_9SPHI</name>
<evidence type="ECO:0000313" key="5">
    <source>
        <dbReference type="EMBL" id="AMP98843.1"/>
    </source>
</evidence>